<dbReference type="SUPFAM" id="SSF47836">
    <property type="entry name" value="Retroviral matrix proteins"/>
    <property type="match status" value="1"/>
</dbReference>
<feature type="non-terminal residue" evidence="1">
    <location>
        <position position="128"/>
    </location>
</feature>
<dbReference type="OrthoDB" id="9451694at2759"/>
<gene>
    <name evidence="1" type="ORF">Celaphus_00014664</name>
</gene>
<dbReference type="InterPro" id="IPR036946">
    <property type="entry name" value="G_retro_matrix_sf"/>
</dbReference>
<evidence type="ECO:0000313" key="1">
    <source>
        <dbReference type="EMBL" id="OWK12643.1"/>
    </source>
</evidence>
<feature type="non-terminal residue" evidence="1">
    <location>
        <position position="1"/>
    </location>
</feature>
<keyword evidence="2" id="KW-1185">Reference proteome</keyword>
<dbReference type="Gene3D" id="1.10.150.180">
    <property type="entry name" value="Gamma-retroviral matrix domain"/>
    <property type="match status" value="1"/>
</dbReference>
<organism evidence="1 2">
    <name type="scientific">Cervus elaphus hippelaphus</name>
    <name type="common">European red deer</name>
    <dbReference type="NCBI Taxonomy" id="46360"/>
    <lineage>
        <taxon>Eukaryota</taxon>
        <taxon>Metazoa</taxon>
        <taxon>Chordata</taxon>
        <taxon>Craniata</taxon>
        <taxon>Vertebrata</taxon>
        <taxon>Euteleostomi</taxon>
        <taxon>Mammalia</taxon>
        <taxon>Eutheria</taxon>
        <taxon>Laurasiatheria</taxon>
        <taxon>Artiodactyla</taxon>
        <taxon>Ruminantia</taxon>
        <taxon>Pecora</taxon>
        <taxon>Cervidae</taxon>
        <taxon>Cervinae</taxon>
        <taxon>Cervus</taxon>
    </lineage>
</organism>
<proteinExistence type="predicted"/>
<evidence type="ECO:0000313" key="2">
    <source>
        <dbReference type="Proteomes" id="UP000242450"/>
    </source>
</evidence>
<name>A0A212D350_CEREH</name>
<accession>A0A212D350</accession>
<dbReference type="Proteomes" id="UP000242450">
    <property type="component" value="Chromosome 8"/>
</dbReference>
<dbReference type="AlphaFoldDB" id="A0A212D350"/>
<sequence>ATVLECMIKNSKKGLGGDYGVKMKPNCLHILCEVEWTPMGAGWPPENTVNLKIVEAIYTVATGEPGHLDQYPSIDSWLGLKERVVLLAEIFRLARQGLTCSQQPFHRLHPLIPPLPPPHPPRSILSGK</sequence>
<protein>
    <submittedName>
        <fullName evidence="1">Uncharacterized protein</fullName>
    </submittedName>
</protein>
<reference evidence="1 2" key="1">
    <citation type="journal article" date="2018" name="Mol. Genet. Genomics">
        <title>The red deer Cervus elaphus genome CerEla1.0: sequencing, annotating, genes, and chromosomes.</title>
        <authorList>
            <person name="Bana N.A."/>
            <person name="Nyiri A."/>
            <person name="Nagy J."/>
            <person name="Frank K."/>
            <person name="Nagy T."/>
            <person name="Steger V."/>
            <person name="Schiller M."/>
            <person name="Lakatos P."/>
            <person name="Sugar L."/>
            <person name="Horn P."/>
            <person name="Barta E."/>
            <person name="Orosz L."/>
        </authorList>
    </citation>
    <scope>NUCLEOTIDE SEQUENCE [LARGE SCALE GENOMIC DNA]</scope>
    <source>
        <strain evidence="1">Hungarian</strain>
    </source>
</reference>
<dbReference type="EMBL" id="MKHE01000008">
    <property type="protein sequence ID" value="OWK12643.1"/>
    <property type="molecule type" value="Genomic_DNA"/>
</dbReference>
<comment type="caution">
    <text evidence="1">The sequence shown here is derived from an EMBL/GenBank/DDBJ whole genome shotgun (WGS) entry which is preliminary data.</text>
</comment>
<dbReference type="InterPro" id="IPR010999">
    <property type="entry name" value="Retrovr_matrix"/>
</dbReference>